<name>A0A803MTR7_CHEQI</name>
<dbReference type="PANTHER" id="PTHR33527:SF28">
    <property type="entry name" value="GB|AAD43168.1"/>
    <property type="match status" value="1"/>
</dbReference>
<proteinExistence type="predicted"/>
<feature type="region of interest" description="Disordered" evidence="1">
    <location>
        <begin position="586"/>
        <end position="625"/>
    </location>
</feature>
<evidence type="ECO:0000313" key="2">
    <source>
        <dbReference type="EnsemblPlants" id="AUR62035058-RA:cds"/>
    </source>
</evidence>
<evidence type="ECO:0000313" key="3">
    <source>
        <dbReference type="Proteomes" id="UP000596660"/>
    </source>
</evidence>
<protein>
    <submittedName>
        <fullName evidence="2">Uncharacterized protein</fullName>
    </submittedName>
</protein>
<dbReference type="AlphaFoldDB" id="A0A803MTR7"/>
<feature type="compositionally biased region" description="Polar residues" evidence="1">
    <location>
        <begin position="611"/>
        <end position="620"/>
    </location>
</feature>
<sequence>MRREPMEAMNVAAFWMWLERLNMAQYVVNIITYSDRIFKSIFEETLLCLKVVESDTLVHSYEIPMLQIIVGKDREGVNLKFIHNNRVSIFHGIDHFVKQICVRAFQDLIQIALASRPYIPQSSVLGVRGTPSVGDGIIGGFRQTPRPLMSSSNYRGKLWGDIGDLVNYHNLITRVGEMNDVPLKNEQYRSNVLNHKSSLGVGASSSNYGSMFSINRVINKSNYGLGSQSQILQGDLVELLLDQLSVNNANSLIEEKPNVLPNERTIFLTFSKGYPILEYELREFISRLVVTMRCEPAEAMHVAAFWMWLERVKKAQYVANIVTCPDEIFKAIFDETILCLKVAESNSLLRNGDLPMVQYIIGDDKDEMANLRFFYENRLSIINGVGHFVEEVCLKAFQDLIQMAYENRPIPKNLGDGMNVLANYPSIDVGDSRVPSRMDHFIDESNYNSFHRFLGGGSSPSNNVPRFLGGDSSPPNNVPRFLGGGSSNPPNNVPRFLRGASSLPSNVPRLLGGGSSPPNNVPRFLGGGSSAPNNVLRLLGGGSSPLNNVSRFLRGGSSPPNNVPRLLGVSSSLSIHAPLFLRGGSSPSNNVPRFIDDGSSSSDYVPRFQGNKANSSNYVPQSERDRASSSNYLSLFQGDGTSYWDGSSSSNYIPRFQGDGNSSSNYVPRFQGEGNSPSNYVPHFLRDGSSYPTYVPLYQRDEARSSNYVPSLPINIVGNNTDHAFETQQEVLHRGLIIDQLFAQLQLSDDNSQVQRFEEEPNVLPSERTIFLTFSKGYPILEYELRKFLNRSFGDIIEALHMQEVGEDEQPLYARLVVRDARAMETVLSDVGKSKFTINGKHVWARKYVRKSPHSTQYLPINKAN</sequence>
<dbReference type="EnsemblPlants" id="AUR62035058-RA">
    <property type="protein sequence ID" value="AUR62035058-RA:cds"/>
    <property type="gene ID" value="AUR62035058"/>
</dbReference>
<evidence type="ECO:0000256" key="1">
    <source>
        <dbReference type="SAM" id="MobiDB-lite"/>
    </source>
</evidence>
<dbReference type="Gramene" id="AUR62035058-RA">
    <property type="protein sequence ID" value="AUR62035058-RA:cds"/>
    <property type="gene ID" value="AUR62035058"/>
</dbReference>
<reference evidence="2" key="1">
    <citation type="journal article" date="2017" name="Nature">
        <title>The genome of Chenopodium quinoa.</title>
        <authorList>
            <person name="Jarvis D.E."/>
            <person name="Ho Y.S."/>
            <person name="Lightfoot D.J."/>
            <person name="Schmoeckel S.M."/>
            <person name="Li B."/>
            <person name="Borm T.J.A."/>
            <person name="Ohyanagi H."/>
            <person name="Mineta K."/>
            <person name="Michell C.T."/>
            <person name="Saber N."/>
            <person name="Kharbatia N.M."/>
            <person name="Rupper R.R."/>
            <person name="Sharp A.R."/>
            <person name="Dally N."/>
            <person name="Boughton B.A."/>
            <person name="Woo Y.H."/>
            <person name="Gao G."/>
            <person name="Schijlen E.G.W.M."/>
            <person name="Guo X."/>
            <person name="Momin A.A."/>
            <person name="Negrao S."/>
            <person name="Al-Babili S."/>
            <person name="Gehring C."/>
            <person name="Roessner U."/>
            <person name="Jung C."/>
            <person name="Murphy K."/>
            <person name="Arold S.T."/>
            <person name="Gojobori T."/>
            <person name="van der Linden C.G."/>
            <person name="van Loo E.N."/>
            <person name="Jellen E.N."/>
            <person name="Maughan P.J."/>
            <person name="Tester M."/>
        </authorList>
    </citation>
    <scope>NUCLEOTIDE SEQUENCE [LARGE SCALE GENOMIC DNA]</scope>
    <source>
        <strain evidence="2">cv. PI 614886</strain>
    </source>
</reference>
<accession>A0A803MTR7</accession>
<dbReference type="OMA" id="RMVPMNP"/>
<organism evidence="2 3">
    <name type="scientific">Chenopodium quinoa</name>
    <name type="common">Quinoa</name>
    <dbReference type="NCBI Taxonomy" id="63459"/>
    <lineage>
        <taxon>Eukaryota</taxon>
        <taxon>Viridiplantae</taxon>
        <taxon>Streptophyta</taxon>
        <taxon>Embryophyta</taxon>
        <taxon>Tracheophyta</taxon>
        <taxon>Spermatophyta</taxon>
        <taxon>Magnoliopsida</taxon>
        <taxon>eudicotyledons</taxon>
        <taxon>Gunneridae</taxon>
        <taxon>Pentapetalae</taxon>
        <taxon>Caryophyllales</taxon>
        <taxon>Chenopodiaceae</taxon>
        <taxon>Chenopodioideae</taxon>
        <taxon>Atripliceae</taxon>
        <taxon>Chenopodium</taxon>
    </lineage>
</organism>
<dbReference type="PANTHER" id="PTHR33527">
    <property type="entry name" value="OS07G0274300 PROTEIN"/>
    <property type="match status" value="1"/>
</dbReference>
<dbReference type="Proteomes" id="UP000596660">
    <property type="component" value="Unplaced"/>
</dbReference>
<reference evidence="2" key="2">
    <citation type="submission" date="2021-03" db="UniProtKB">
        <authorList>
            <consortium name="EnsemblPlants"/>
        </authorList>
    </citation>
    <scope>IDENTIFICATION</scope>
</reference>
<keyword evidence="3" id="KW-1185">Reference proteome</keyword>